<name>H6L307_SAPGL</name>
<dbReference type="PANTHER" id="PTHR43295:SF9">
    <property type="entry name" value="BIOSYNTHETIC ARGININE DECARBOXYLASE"/>
    <property type="match status" value="1"/>
</dbReference>
<dbReference type="InterPro" id="IPR022644">
    <property type="entry name" value="De-COase2_N"/>
</dbReference>
<proteinExistence type="predicted"/>
<evidence type="ECO:0000256" key="1">
    <source>
        <dbReference type="ARBA" id="ARBA00001933"/>
    </source>
</evidence>
<dbReference type="STRING" id="984262.SGRA_0999"/>
<accession>H6L307</accession>
<evidence type="ECO:0000313" key="5">
    <source>
        <dbReference type="Proteomes" id="UP000007519"/>
    </source>
</evidence>
<evidence type="ECO:0000256" key="2">
    <source>
        <dbReference type="ARBA" id="ARBA00022898"/>
    </source>
</evidence>
<organism evidence="4 5">
    <name type="scientific">Saprospira grandis (strain Lewin)</name>
    <dbReference type="NCBI Taxonomy" id="984262"/>
    <lineage>
        <taxon>Bacteria</taxon>
        <taxon>Pseudomonadati</taxon>
        <taxon>Bacteroidota</taxon>
        <taxon>Saprospiria</taxon>
        <taxon>Saprospirales</taxon>
        <taxon>Saprospiraceae</taxon>
        <taxon>Saprospira</taxon>
    </lineage>
</organism>
<sequence>MNNKYIDLIQQTYDFPQGSFKVEDSHLWFNNIPLKELAQQFGTPLKLTYIPRIGEQVERARSYFHNAMQKHDYQQPYLYTYCTKSSHFAHVLDETLKHDAHIELSSAFDTEIVLRLLKQGKINKDTYVLCNGYKTPDYFAGIQRMIHAGLKNVIPILDCKSELRVYETFDAKEVQIGLRIATEEEPSFDLYTSRFGIRRTELLDFYRYRLHKHPKVKLKMLHFFIYTGISDTTYYWSELHKYIKLYVQMKQLCPGLEMLNIGGGLPIQNSLEFEYDYQYMIDELVGQLKNYCEEKNVPEPTLVSEFGSFTVGESGATIFKVLGTKRQNDREIWYIIDNSLISTLPDMWAEKQRFIMLPLNKWNVEYHRVILGGLTCDNDDYYKIISEDEELFLPSIEPDDVEPLYVGFFHTGAYQDSLSGYGGVHHCLIPSPKHLLVDVDEDGNIQYRLFAPEQRSEEVMKILGY</sequence>
<dbReference type="EC" id="4.1.1.19" evidence="4"/>
<dbReference type="Gene3D" id="3.20.20.10">
    <property type="entry name" value="Alanine racemase"/>
    <property type="match status" value="1"/>
</dbReference>
<feature type="domain" description="Orn/DAP/Arg decarboxylase 2 N-terminal" evidence="3">
    <location>
        <begin position="68"/>
        <end position="311"/>
    </location>
</feature>
<comment type="cofactor">
    <cofactor evidence="1">
        <name>pyridoxal 5'-phosphate</name>
        <dbReference type="ChEBI" id="CHEBI:597326"/>
    </cofactor>
</comment>
<dbReference type="EMBL" id="CP002831">
    <property type="protein sequence ID" value="AFC23734.1"/>
    <property type="molecule type" value="Genomic_DNA"/>
</dbReference>
<gene>
    <name evidence="4" type="primary">speA</name>
    <name evidence="4" type="ordered locus">SGRA_0999</name>
</gene>
<dbReference type="GO" id="GO:0008792">
    <property type="term" value="F:arginine decarboxylase activity"/>
    <property type="evidence" value="ECO:0007669"/>
    <property type="project" value="UniProtKB-EC"/>
</dbReference>
<dbReference type="Gene3D" id="2.40.37.10">
    <property type="entry name" value="Lyase, Ornithine Decarboxylase, Chain A, domain 1"/>
    <property type="match status" value="1"/>
</dbReference>
<reference evidence="4 5" key="1">
    <citation type="journal article" date="2012" name="Stand. Genomic Sci.">
        <title>Complete genome sequencing and analysis of Saprospira grandis str. Lewin, a predatory marine bacterium.</title>
        <authorList>
            <person name="Saw J.H."/>
            <person name="Yuryev A."/>
            <person name="Kanbe M."/>
            <person name="Hou S."/>
            <person name="Young A.G."/>
            <person name="Aizawa S."/>
            <person name="Alam M."/>
        </authorList>
    </citation>
    <scope>NUCLEOTIDE SEQUENCE [LARGE SCALE GENOMIC DNA]</scope>
    <source>
        <strain evidence="4 5">Lewin</strain>
    </source>
</reference>
<dbReference type="InterPro" id="IPR029066">
    <property type="entry name" value="PLP-binding_barrel"/>
</dbReference>
<dbReference type="PANTHER" id="PTHR43295">
    <property type="entry name" value="ARGININE DECARBOXYLASE"/>
    <property type="match status" value="1"/>
</dbReference>
<dbReference type="InterPro" id="IPR009006">
    <property type="entry name" value="Ala_racemase/Decarboxylase_C"/>
</dbReference>
<dbReference type="Proteomes" id="UP000007519">
    <property type="component" value="Chromosome"/>
</dbReference>
<dbReference type="AlphaFoldDB" id="H6L307"/>
<dbReference type="InterPro" id="IPR002985">
    <property type="entry name" value="Arg_decrbxlase"/>
</dbReference>
<dbReference type="RefSeq" id="WP_015691383.1">
    <property type="nucleotide sequence ID" value="NC_016940.1"/>
</dbReference>
<keyword evidence="5" id="KW-1185">Reference proteome</keyword>
<dbReference type="OrthoDB" id="9802658at2"/>
<keyword evidence="4" id="KW-0456">Lyase</keyword>
<dbReference type="KEGG" id="sgn:SGRA_0999"/>
<protein>
    <submittedName>
        <fullName evidence="4">Orn/DAP/Arg decarboxylase 2</fullName>
        <ecNumber evidence="4">4.1.1.19</ecNumber>
    </submittedName>
</protein>
<dbReference type="GO" id="GO:0008295">
    <property type="term" value="P:spermidine biosynthetic process"/>
    <property type="evidence" value="ECO:0007669"/>
    <property type="project" value="InterPro"/>
</dbReference>
<dbReference type="HOGENOM" id="CLU_027243_2_0_10"/>
<dbReference type="Pfam" id="PF02784">
    <property type="entry name" value="Orn_Arg_deC_N"/>
    <property type="match status" value="1"/>
</dbReference>
<dbReference type="SUPFAM" id="SSF51419">
    <property type="entry name" value="PLP-binding barrel"/>
    <property type="match status" value="1"/>
</dbReference>
<evidence type="ECO:0000259" key="3">
    <source>
        <dbReference type="Pfam" id="PF02784"/>
    </source>
</evidence>
<dbReference type="SUPFAM" id="SSF50621">
    <property type="entry name" value="Alanine racemase C-terminal domain-like"/>
    <property type="match status" value="1"/>
</dbReference>
<dbReference type="eggNOG" id="COG0019">
    <property type="taxonomic scope" value="Bacteria"/>
</dbReference>
<evidence type="ECO:0000313" key="4">
    <source>
        <dbReference type="EMBL" id="AFC23734.1"/>
    </source>
</evidence>
<dbReference type="GO" id="GO:0006527">
    <property type="term" value="P:L-arginine catabolic process"/>
    <property type="evidence" value="ECO:0007669"/>
    <property type="project" value="InterPro"/>
</dbReference>
<keyword evidence="2" id="KW-0663">Pyridoxal phosphate</keyword>